<dbReference type="GO" id="GO:0003676">
    <property type="term" value="F:nucleic acid binding"/>
    <property type="evidence" value="ECO:0007669"/>
    <property type="project" value="InterPro"/>
</dbReference>
<keyword evidence="1" id="KW-0863">Zinc-finger</keyword>
<feature type="domain" description="CCHC-type" evidence="2">
    <location>
        <begin position="372"/>
        <end position="386"/>
    </location>
</feature>
<dbReference type="InterPro" id="IPR043502">
    <property type="entry name" value="DNA/RNA_pol_sf"/>
</dbReference>
<dbReference type="Pfam" id="PF03564">
    <property type="entry name" value="DUF1759"/>
    <property type="match status" value="1"/>
</dbReference>
<sequence length="1212" mass="140965">MMDVHRMAFMKMYEETVHLLEAATSATDEFFEPGDLVGNMRVLDKKMESIQNLDKQMLDLMLESDVSAEEVEAEVSNADNIVGKYNRLKAKIERHVNKESLSDNNSQNSSGLNKRKVKLPQIELKKFSGEIKDWLSFWAQFSRIHEDECMQNADKFHYLIQSTIPKSRARLLVESYPQTAENYPKVIESVKSRFGRDDLLIEVYVRELLKLVLSNLNAKTRLSDLYDNIESHLRSLETLGINTDKCAAMLYPLVESCLPEDILRVWQRSTNYDSKLTLKLRLERLMEFLRNEVENEEKISLAKTSFGFYEKRRNVDSHKDISIPTASGLISQNKTLKCAFCKNSHVTSECQDDRMKEMSLNEKRKILLNNGRCYLCLKFGHVARKCAVKLACSICKGRHATIMCTQKEKRDNDVQVENLSNTTPDHTFLQTLIVKVYAKDNSRLVRAMIDTGSQRSYISKQVASEMGYESKGSEQIIHALFGGESTNVIQHEIYKVQLKSLEETYACKFDALDQAVICNSVLCIGDGPWTKELAELNIDLSDTQAGPIEILLGSDIAGNLFTGKQHQLSCGLVAMETKLGWVLMGKITREVNYIARSSNMTISSLFCKNDLSILWNLDVLGIKDPIEKKTKEKADRESIQKIWDKIEINSDGRYEVGLTWIEGHPPLENNFDSVKRRLDNLMKKLDRDGYYDIYNEVFNDWIQEEIIEEVTMSDMKEEGCYYLPHRHVVKLNSATTKLRPVFDASAKEKKLPSLNQCLDKGINLIELIPSILIRFRLHKIGVVSDIRKAFLQISLKKEERSFLRFLWYDVDKNLKVFQHKRVVFGVTCSPFLLAVVIEYHLDKIMNNPENTYNKDMVLKLKKGFYVDNCVTSVSSEEELHQFMKEATDIMLEGKFYLRSWEYSISKPVNDTLDTILSPVLGLIWNRSMDTLGINFDWLKNIQDENITKRYILSIAHRIFDPIGFTSPVQIIPRKLLQRTWLLKTNWDEEIPNEIREEFMSWAQNFVTNENEILDEKRSEESLSFFNVMKDLSRFYSYFSKYIKNLRQMAWIRRFIFNCKCENKNKRLGCLSADEIMEAEEYLLKIAQQESFKGVTDRSIMSLNPFIDEKGIIRIKTRLTGRNDTEEFKNPILLPSKHFITKKLICHYHLEMYHVGVQGLMCKLREKFWIINSRRTIKKFVKGLIQEKLIYIHLHYRVIELEMLQYLKSLELT</sequence>
<evidence type="ECO:0000313" key="3">
    <source>
        <dbReference type="EMBL" id="KAJ8914911.1"/>
    </source>
</evidence>
<dbReference type="InterPro" id="IPR005312">
    <property type="entry name" value="DUF1759"/>
</dbReference>
<dbReference type="Proteomes" id="UP001159042">
    <property type="component" value="Unassembled WGS sequence"/>
</dbReference>
<dbReference type="PANTHER" id="PTHR47331:SF5">
    <property type="entry name" value="RIBONUCLEASE H"/>
    <property type="match status" value="1"/>
</dbReference>
<dbReference type="GO" id="GO:0008270">
    <property type="term" value="F:zinc ion binding"/>
    <property type="evidence" value="ECO:0007669"/>
    <property type="project" value="UniProtKB-KW"/>
</dbReference>
<keyword evidence="1" id="KW-0479">Metal-binding</keyword>
<dbReference type="InterPro" id="IPR008042">
    <property type="entry name" value="Retrotrans_Pao"/>
</dbReference>
<evidence type="ECO:0000313" key="4">
    <source>
        <dbReference type="Proteomes" id="UP001159042"/>
    </source>
</evidence>
<evidence type="ECO:0000256" key="1">
    <source>
        <dbReference type="PROSITE-ProRule" id="PRU00047"/>
    </source>
</evidence>
<dbReference type="Pfam" id="PF00078">
    <property type="entry name" value="RVT_1"/>
    <property type="match status" value="1"/>
</dbReference>
<keyword evidence="1" id="KW-0862">Zinc</keyword>
<proteinExistence type="predicted"/>
<accession>A0AAV8VKK4</accession>
<dbReference type="PANTHER" id="PTHR47331">
    <property type="entry name" value="PHD-TYPE DOMAIN-CONTAINING PROTEIN"/>
    <property type="match status" value="1"/>
</dbReference>
<protein>
    <recommendedName>
        <fullName evidence="2">CCHC-type domain-containing protein</fullName>
    </recommendedName>
</protein>
<dbReference type="InterPro" id="IPR000477">
    <property type="entry name" value="RT_dom"/>
</dbReference>
<dbReference type="InterPro" id="IPR001878">
    <property type="entry name" value="Znf_CCHC"/>
</dbReference>
<organism evidence="3 4">
    <name type="scientific">Exocentrus adspersus</name>
    <dbReference type="NCBI Taxonomy" id="1586481"/>
    <lineage>
        <taxon>Eukaryota</taxon>
        <taxon>Metazoa</taxon>
        <taxon>Ecdysozoa</taxon>
        <taxon>Arthropoda</taxon>
        <taxon>Hexapoda</taxon>
        <taxon>Insecta</taxon>
        <taxon>Pterygota</taxon>
        <taxon>Neoptera</taxon>
        <taxon>Endopterygota</taxon>
        <taxon>Coleoptera</taxon>
        <taxon>Polyphaga</taxon>
        <taxon>Cucujiformia</taxon>
        <taxon>Chrysomeloidea</taxon>
        <taxon>Cerambycidae</taxon>
        <taxon>Lamiinae</taxon>
        <taxon>Acanthocinini</taxon>
        <taxon>Exocentrus</taxon>
    </lineage>
</organism>
<dbReference type="PROSITE" id="PS50158">
    <property type="entry name" value="ZF_CCHC"/>
    <property type="match status" value="1"/>
</dbReference>
<dbReference type="PROSITE" id="PS00141">
    <property type="entry name" value="ASP_PROTEASE"/>
    <property type="match status" value="1"/>
</dbReference>
<dbReference type="GO" id="GO:0071897">
    <property type="term" value="P:DNA biosynthetic process"/>
    <property type="evidence" value="ECO:0007669"/>
    <property type="project" value="UniProtKB-ARBA"/>
</dbReference>
<dbReference type="GO" id="GO:0004190">
    <property type="term" value="F:aspartic-type endopeptidase activity"/>
    <property type="evidence" value="ECO:0007669"/>
    <property type="project" value="InterPro"/>
</dbReference>
<dbReference type="GO" id="GO:0006508">
    <property type="term" value="P:proteolysis"/>
    <property type="evidence" value="ECO:0007669"/>
    <property type="project" value="InterPro"/>
</dbReference>
<dbReference type="Gene3D" id="2.40.70.10">
    <property type="entry name" value="Acid Proteases"/>
    <property type="match status" value="1"/>
</dbReference>
<keyword evidence="4" id="KW-1185">Reference proteome</keyword>
<dbReference type="EMBL" id="JANEYG010000061">
    <property type="protein sequence ID" value="KAJ8914911.1"/>
    <property type="molecule type" value="Genomic_DNA"/>
</dbReference>
<reference evidence="3 4" key="1">
    <citation type="journal article" date="2023" name="Insect Mol. Biol.">
        <title>Genome sequencing provides insights into the evolution of gene families encoding plant cell wall-degrading enzymes in longhorned beetles.</title>
        <authorList>
            <person name="Shin N.R."/>
            <person name="Okamura Y."/>
            <person name="Kirsch R."/>
            <person name="Pauchet Y."/>
        </authorList>
    </citation>
    <scope>NUCLEOTIDE SEQUENCE [LARGE SCALE GENOMIC DNA]</scope>
    <source>
        <strain evidence="3">EAD_L_NR</strain>
    </source>
</reference>
<name>A0AAV8VKK4_9CUCU</name>
<dbReference type="SUPFAM" id="SSF56672">
    <property type="entry name" value="DNA/RNA polymerases"/>
    <property type="match status" value="1"/>
</dbReference>
<evidence type="ECO:0000259" key="2">
    <source>
        <dbReference type="PROSITE" id="PS50158"/>
    </source>
</evidence>
<comment type="caution">
    <text evidence="3">The sequence shown here is derived from an EMBL/GenBank/DDBJ whole genome shotgun (WGS) entry which is preliminary data.</text>
</comment>
<gene>
    <name evidence="3" type="ORF">NQ315_016065</name>
</gene>
<dbReference type="SUPFAM" id="SSF50630">
    <property type="entry name" value="Acid proteases"/>
    <property type="match status" value="1"/>
</dbReference>
<dbReference type="InterPro" id="IPR021109">
    <property type="entry name" value="Peptidase_aspartic_dom_sf"/>
</dbReference>
<dbReference type="InterPro" id="IPR001969">
    <property type="entry name" value="Aspartic_peptidase_AS"/>
</dbReference>
<dbReference type="Pfam" id="PF05380">
    <property type="entry name" value="Peptidase_A17"/>
    <property type="match status" value="1"/>
</dbReference>
<dbReference type="AlphaFoldDB" id="A0AAV8VKK4"/>